<dbReference type="Pfam" id="PF04286">
    <property type="entry name" value="DUF445"/>
    <property type="match status" value="1"/>
</dbReference>
<dbReference type="EMBL" id="JAMQKB010000007">
    <property type="protein sequence ID" value="MDC3424699.1"/>
    <property type="molecule type" value="Genomic_DNA"/>
</dbReference>
<feature type="transmembrane region" description="Helical" evidence="6">
    <location>
        <begin position="6"/>
        <end position="30"/>
    </location>
</feature>
<evidence type="ECO:0000256" key="2">
    <source>
        <dbReference type="ARBA" id="ARBA00008053"/>
    </source>
</evidence>
<sequence length="378" mass="43028">MTGFLLVLSMIIIGAFIGGITNSLAIKMLFRPYHPIYFKKWKIPFTPGLIPKRRDELAKQLGRMVVEHLLTPEGFKKKLQQPAFQKQMIRWVQGEVQVVLESNKTSKEMLQQLGVHVDETELRQNLNIWVKSRYEALVQTYRPVPLHNVLNREMQQKVEQWIDKVIVSIQGQLDSYISGEDGRRKIGALVETYLEGKGFLGNMISSFLGNEGLADKIQPVIAQYVRSEEARKWIKQMALREWGTLLERPIGTIEENVGEEWIADAVTGIAAKAIPLEKWLARPVSVWAQPIKPYVLDAIVPALIDKLGKQIENRIEGMMQQLHLAEIVEKEVETFPIERVEQLVLSISKREFKMITYLGAFLGGIIGLIQGLLVLLLG</sequence>
<dbReference type="PANTHER" id="PTHR35791">
    <property type="entry name" value="UPF0754 MEMBRANE PROTEIN YHEB"/>
    <property type="match status" value="1"/>
</dbReference>
<dbReference type="AlphaFoldDB" id="A0A9X3WWP0"/>
<proteinExistence type="inferred from homology"/>
<dbReference type="GO" id="GO:0005886">
    <property type="term" value="C:plasma membrane"/>
    <property type="evidence" value="ECO:0007669"/>
    <property type="project" value="UniProtKB-SubCell"/>
</dbReference>
<evidence type="ECO:0000256" key="6">
    <source>
        <dbReference type="SAM" id="Phobius"/>
    </source>
</evidence>
<dbReference type="RefSeq" id="WP_272436499.1">
    <property type="nucleotide sequence ID" value="NZ_JAMQKB010000007.1"/>
</dbReference>
<keyword evidence="4 6" id="KW-1133">Transmembrane helix</keyword>
<keyword evidence="3 6" id="KW-0812">Transmembrane</keyword>
<organism evidence="7 8">
    <name type="scientific">Terrihalobacillus insolitus</name>
    <dbReference type="NCBI Taxonomy" id="2950438"/>
    <lineage>
        <taxon>Bacteria</taxon>
        <taxon>Bacillati</taxon>
        <taxon>Bacillota</taxon>
        <taxon>Bacilli</taxon>
        <taxon>Bacillales</taxon>
        <taxon>Bacillaceae</taxon>
        <taxon>Terrihalobacillus</taxon>
    </lineage>
</organism>
<reference evidence="7" key="1">
    <citation type="submission" date="2022-06" db="EMBL/GenBank/DDBJ databases">
        <title>Aquibacillus sp. a new bacterium isolated from soil saline samples.</title>
        <authorList>
            <person name="Galisteo C."/>
            <person name="De La Haba R."/>
            <person name="Sanchez-Porro C."/>
            <person name="Ventosa A."/>
        </authorList>
    </citation>
    <scope>NUCLEOTIDE SEQUENCE</scope>
    <source>
        <strain evidence="7">3ASR75-11</strain>
    </source>
</reference>
<protein>
    <submittedName>
        <fullName evidence="7">DUF445 family protein</fullName>
    </submittedName>
</protein>
<dbReference type="Proteomes" id="UP001145050">
    <property type="component" value="Unassembled WGS sequence"/>
</dbReference>
<accession>A0A9X3WWP0</accession>
<dbReference type="PIRSF" id="PIRSF032178">
    <property type="entry name" value="UCP032178"/>
    <property type="match status" value="1"/>
</dbReference>
<evidence type="ECO:0000256" key="1">
    <source>
        <dbReference type="ARBA" id="ARBA00004236"/>
    </source>
</evidence>
<feature type="transmembrane region" description="Helical" evidence="6">
    <location>
        <begin position="355"/>
        <end position="377"/>
    </location>
</feature>
<dbReference type="InterPro" id="IPR016991">
    <property type="entry name" value="UCP032178"/>
</dbReference>
<comment type="similarity">
    <text evidence="2">Belongs to the UPF0754 family.</text>
</comment>
<comment type="subcellular location">
    <subcellularLocation>
        <location evidence="1">Cell membrane</location>
    </subcellularLocation>
</comment>
<comment type="caution">
    <text evidence="7">The sequence shown here is derived from an EMBL/GenBank/DDBJ whole genome shotgun (WGS) entry which is preliminary data.</text>
</comment>
<keyword evidence="8" id="KW-1185">Reference proteome</keyword>
<evidence type="ECO:0000313" key="7">
    <source>
        <dbReference type="EMBL" id="MDC3424699.1"/>
    </source>
</evidence>
<dbReference type="InterPro" id="IPR007383">
    <property type="entry name" value="DUF445"/>
</dbReference>
<evidence type="ECO:0000313" key="8">
    <source>
        <dbReference type="Proteomes" id="UP001145050"/>
    </source>
</evidence>
<evidence type="ECO:0000256" key="4">
    <source>
        <dbReference type="ARBA" id="ARBA00022989"/>
    </source>
</evidence>
<evidence type="ECO:0000256" key="3">
    <source>
        <dbReference type="ARBA" id="ARBA00022692"/>
    </source>
</evidence>
<evidence type="ECO:0000256" key="5">
    <source>
        <dbReference type="ARBA" id="ARBA00023136"/>
    </source>
</evidence>
<dbReference type="PANTHER" id="PTHR35791:SF1">
    <property type="entry name" value="UPF0754 MEMBRANE PROTEIN YHEB"/>
    <property type="match status" value="1"/>
</dbReference>
<keyword evidence="5 6" id="KW-0472">Membrane</keyword>
<name>A0A9X3WWP0_9BACI</name>
<gene>
    <name evidence="7" type="ORF">NC797_09270</name>
</gene>